<feature type="transmembrane region" description="Helical" evidence="6">
    <location>
        <begin position="243"/>
        <end position="267"/>
    </location>
</feature>
<sequence length="289" mass="32736">MFTKLRSRIISFFQYFWTASIKIVEHDGIEHAGYMSFIMLLAIFPTLLLFLSISTLVGASDIGKHLIKWLVDNMPHATTHSIKPHLIKLTSAPAQSLMTFATVGSIWTASSLIEGLRTILNRIHRVHNPPRYLIRRLQSTLQLLLIGLGTFLVITSLVFFSYITAPFSIDLILRKTVTMFSTIHNFAIYITLFCFVSALYYIIPNRKIRLPSVIPGACVTVTLWVLSGRLFSSYLSLYSQFNIIYGSLGGIIMTLLLFYTVNLVFIYGAEVNSCVEQNSKRNNFFSAVR</sequence>
<evidence type="ECO:0000313" key="7">
    <source>
        <dbReference type="EMBL" id="QEK39838.1"/>
    </source>
</evidence>
<dbReference type="PIRSF" id="PIRSF035875">
    <property type="entry name" value="RNase_BN"/>
    <property type="match status" value="1"/>
</dbReference>
<proteinExistence type="predicted"/>
<organism evidence="7 8">
    <name type="scientific">Candidatus Sneabacter namystus</name>
    <dbReference type="NCBI Taxonomy" id="2601646"/>
    <lineage>
        <taxon>Bacteria</taxon>
        <taxon>Pseudomonadati</taxon>
        <taxon>Pseudomonadota</taxon>
        <taxon>Alphaproteobacteria</taxon>
        <taxon>Rickettsiales</taxon>
        <taxon>Rickettsiaceae</taxon>
        <taxon>Rickettsieae</taxon>
        <taxon>Candidatus Sneabacter</taxon>
    </lineage>
</organism>
<accession>A0A5C0UIA4</accession>
<gene>
    <name evidence="7" type="ORF">FZC37_02815</name>
</gene>
<protein>
    <submittedName>
        <fullName evidence="7">YihY/virulence factor BrkB family protein</fullName>
    </submittedName>
</protein>
<comment type="subcellular location">
    <subcellularLocation>
        <location evidence="1">Cell membrane</location>
        <topology evidence="1">Multi-pass membrane protein</topology>
    </subcellularLocation>
</comment>
<feature type="transmembrane region" description="Helical" evidence="6">
    <location>
        <begin position="210"/>
        <end position="231"/>
    </location>
</feature>
<feature type="transmembrane region" description="Helical" evidence="6">
    <location>
        <begin position="37"/>
        <end position="59"/>
    </location>
</feature>
<dbReference type="PANTHER" id="PTHR30213:SF0">
    <property type="entry name" value="UPF0761 MEMBRANE PROTEIN YIHY"/>
    <property type="match status" value="1"/>
</dbReference>
<evidence type="ECO:0000256" key="5">
    <source>
        <dbReference type="ARBA" id="ARBA00023136"/>
    </source>
</evidence>
<evidence type="ECO:0000313" key="8">
    <source>
        <dbReference type="Proteomes" id="UP000323844"/>
    </source>
</evidence>
<evidence type="ECO:0000256" key="6">
    <source>
        <dbReference type="SAM" id="Phobius"/>
    </source>
</evidence>
<dbReference type="AlphaFoldDB" id="A0A5C0UIA4"/>
<dbReference type="InterPro" id="IPR017039">
    <property type="entry name" value="Virul_fac_BrkB"/>
</dbReference>
<keyword evidence="8" id="KW-1185">Reference proteome</keyword>
<keyword evidence="3 6" id="KW-0812">Transmembrane</keyword>
<evidence type="ECO:0000256" key="4">
    <source>
        <dbReference type="ARBA" id="ARBA00022989"/>
    </source>
</evidence>
<evidence type="ECO:0000256" key="2">
    <source>
        <dbReference type="ARBA" id="ARBA00022475"/>
    </source>
</evidence>
<reference evidence="7 8" key="1">
    <citation type="submission" date="2019-08" db="EMBL/GenBank/DDBJ databases">
        <title>Highly reduced genomes of protist endosymbionts show evolutionary convergence.</title>
        <authorList>
            <person name="George E."/>
            <person name="Husnik F."/>
            <person name="Tashyreva D."/>
            <person name="Prokopchuk G."/>
            <person name="Horak A."/>
            <person name="Kwong W.K."/>
            <person name="Lukes J."/>
            <person name="Keeling P.J."/>
        </authorList>
    </citation>
    <scope>NUCLEOTIDE SEQUENCE [LARGE SCALE GENOMIC DNA]</scope>
    <source>
        <strain evidence="7">1621</strain>
    </source>
</reference>
<feature type="transmembrane region" description="Helical" evidence="6">
    <location>
        <begin position="97"/>
        <end position="120"/>
    </location>
</feature>
<dbReference type="GO" id="GO:0005886">
    <property type="term" value="C:plasma membrane"/>
    <property type="evidence" value="ECO:0007669"/>
    <property type="project" value="UniProtKB-SubCell"/>
</dbReference>
<dbReference type="RefSeq" id="WP_148952199.1">
    <property type="nucleotide sequence ID" value="NZ_CP043312.1"/>
</dbReference>
<dbReference type="Proteomes" id="UP000323844">
    <property type="component" value="Chromosome"/>
</dbReference>
<keyword evidence="2" id="KW-1003">Cell membrane</keyword>
<dbReference type="KEGG" id="snay:FZC37_02815"/>
<dbReference type="OrthoDB" id="7163777at2"/>
<evidence type="ECO:0000256" key="1">
    <source>
        <dbReference type="ARBA" id="ARBA00004651"/>
    </source>
</evidence>
<dbReference type="NCBIfam" id="TIGR00765">
    <property type="entry name" value="yihY_not_rbn"/>
    <property type="match status" value="1"/>
</dbReference>
<dbReference type="Pfam" id="PF03631">
    <property type="entry name" value="Virul_fac_BrkB"/>
    <property type="match status" value="1"/>
</dbReference>
<keyword evidence="4 6" id="KW-1133">Transmembrane helix</keyword>
<keyword evidence="5 6" id="KW-0472">Membrane</keyword>
<feature type="transmembrane region" description="Helical" evidence="6">
    <location>
        <begin position="183"/>
        <end position="203"/>
    </location>
</feature>
<dbReference type="EMBL" id="CP043312">
    <property type="protein sequence ID" value="QEK39838.1"/>
    <property type="molecule type" value="Genomic_DNA"/>
</dbReference>
<feature type="transmembrane region" description="Helical" evidence="6">
    <location>
        <begin position="141"/>
        <end position="163"/>
    </location>
</feature>
<dbReference type="PANTHER" id="PTHR30213">
    <property type="entry name" value="INNER MEMBRANE PROTEIN YHJD"/>
    <property type="match status" value="1"/>
</dbReference>
<name>A0A5C0UIA4_9RICK</name>
<evidence type="ECO:0000256" key="3">
    <source>
        <dbReference type="ARBA" id="ARBA00022692"/>
    </source>
</evidence>